<evidence type="ECO:0000313" key="10">
    <source>
        <dbReference type="EMBL" id="KAL3231752.1"/>
    </source>
</evidence>
<reference evidence="10 11" key="1">
    <citation type="submission" date="2024-05" db="EMBL/GenBank/DDBJ databases">
        <title>Long read based assembly of the Candida bracarensis genome reveals expanded adhesin content.</title>
        <authorList>
            <person name="Marcet-Houben M."/>
            <person name="Ksiezopolska E."/>
            <person name="Gabaldon T."/>
        </authorList>
    </citation>
    <scope>NUCLEOTIDE SEQUENCE [LARGE SCALE GENOMIC DNA]</scope>
    <source>
        <strain evidence="10 11">CBM6</strain>
    </source>
</reference>
<accession>A0ABR4NTI5</accession>
<comment type="similarity">
    <text evidence="2">Belongs to the major facilitator superfamily.</text>
</comment>
<dbReference type="Proteomes" id="UP001623330">
    <property type="component" value="Unassembled WGS sequence"/>
</dbReference>
<dbReference type="Pfam" id="PF07690">
    <property type="entry name" value="MFS_1"/>
    <property type="match status" value="1"/>
</dbReference>
<feature type="transmembrane region" description="Helical" evidence="9">
    <location>
        <begin position="323"/>
        <end position="340"/>
    </location>
</feature>
<evidence type="ECO:0000256" key="3">
    <source>
        <dbReference type="ARBA" id="ARBA00022448"/>
    </source>
</evidence>
<evidence type="ECO:0000256" key="8">
    <source>
        <dbReference type="SAM" id="MobiDB-lite"/>
    </source>
</evidence>
<sequence length="631" mass="71470">MNSPSIASTSSEDHESHTQDHLEKYELPYDEKEINQVYEKTEQDSSSEAEKKPLNIVIRQAEIMAGVYHAWYYQVLLLVATFVCSYGYGLDGSVRYIYIGYATSSYSQHSLLSTINVINAVISAASQIIFARLSDVYGQFTLLCVSIVLYVVGTVIQSQAYDVQRFAAGSVFYNTGFVGVMLILILILSDFSSLRWRVFYQFIISYPAIINTWIAGTVTSKANPLEHWSWDIAMWAFIFPLSCVPLLCVLTHMWWLARKTEDWRELSKEKTFYQEHGLKKSLIDLFWKLDVLGVFLMIILLGCILVPLTLAGGTSSKWHNSHIIAPFVLGFVLIPFFWYWEAKYAKYPIVPYKLVKDRGVWCAFAASFMMDFIYYMAADYLYTILVIAVDESVRSATVISFLPTFVAAVSAPFFGLIVFKFKKLKGFLVFGCALWFLSIGLLYHFRGGKQSHRGIIAASSVWGVACSILLIPIAVSVQAVTSHEHMATVTALSYMFYRIGSAVGAAVSGAIWTQTLYKQILKHMGDVKLATDAYASPYSFIINYAWGTPEREALVLAYSYVQRLETIVALVLCVPLIIFTLCLRDARLTDDVAHDNISEGEYIDYKDEDPIFNWFKYIGKRFCDRTTKNEA</sequence>
<proteinExistence type="inferred from homology"/>
<evidence type="ECO:0000256" key="1">
    <source>
        <dbReference type="ARBA" id="ARBA00004127"/>
    </source>
</evidence>
<keyword evidence="3" id="KW-0813">Transport</keyword>
<dbReference type="InterPro" id="IPR011701">
    <property type="entry name" value="MFS"/>
</dbReference>
<keyword evidence="11" id="KW-1185">Reference proteome</keyword>
<keyword evidence="4 9" id="KW-0812">Transmembrane</keyword>
<feature type="transmembrane region" description="Helical" evidence="9">
    <location>
        <begin position="168"/>
        <end position="187"/>
    </location>
</feature>
<dbReference type="EMBL" id="JBEVYD010000006">
    <property type="protein sequence ID" value="KAL3231752.1"/>
    <property type="molecule type" value="Genomic_DNA"/>
</dbReference>
<feature type="compositionally biased region" description="Basic and acidic residues" evidence="8">
    <location>
        <begin position="11"/>
        <end position="29"/>
    </location>
</feature>
<feature type="transmembrane region" description="Helical" evidence="9">
    <location>
        <begin position="424"/>
        <end position="443"/>
    </location>
</feature>
<evidence type="ECO:0000256" key="2">
    <source>
        <dbReference type="ARBA" id="ARBA00008335"/>
    </source>
</evidence>
<keyword evidence="5 9" id="KW-1133">Transmembrane helix</keyword>
<evidence type="ECO:0000313" key="11">
    <source>
        <dbReference type="Proteomes" id="UP001623330"/>
    </source>
</evidence>
<feature type="transmembrane region" description="Helical" evidence="9">
    <location>
        <begin position="232"/>
        <end position="257"/>
    </location>
</feature>
<feature type="transmembrane region" description="Helical" evidence="9">
    <location>
        <begin position="360"/>
        <end position="389"/>
    </location>
</feature>
<dbReference type="PANTHER" id="PTHR23501:SF92">
    <property type="entry name" value="GLUTATHIONE EXCHANGER 1-RELATED"/>
    <property type="match status" value="1"/>
</dbReference>
<feature type="transmembrane region" description="Helical" evidence="9">
    <location>
        <begin position="71"/>
        <end position="90"/>
    </location>
</feature>
<evidence type="ECO:0000256" key="5">
    <source>
        <dbReference type="ARBA" id="ARBA00022989"/>
    </source>
</evidence>
<feature type="transmembrane region" description="Helical" evidence="9">
    <location>
        <begin position="396"/>
        <end position="418"/>
    </location>
</feature>
<evidence type="ECO:0000256" key="7">
    <source>
        <dbReference type="ARBA" id="ARBA00023136"/>
    </source>
</evidence>
<organism evidence="10 11">
    <name type="scientific">Nakaseomyces bracarensis</name>
    <dbReference type="NCBI Taxonomy" id="273131"/>
    <lineage>
        <taxon>Eukaryota</taxon>
        <taxon>Fungi</taxon>
        <taxon>Dikarya</taxon>
        <taxon>Ascomycota</taxon>
        <taxon>Saccharomycotina</taxon>
        <taxon>Saccharomycetes</taxon>
        <taxon>Saccharomycetales</taxon>
        <taxon>Saccharomycetaceae</taxon>
        <taxon>Nakaseomyces</taxon>
    </lineage>
</organism>
<evidence type="ECO:0000256" key="6">
    <source>
        <dbReference type="ARBA" id="ARBA00023065"/>
    </source>
</evidence>
<comment type="caution">
    <text evidence="10">The sequence shown here is derived from an EMBL/GenBank/DDBJ whole genome shotgun (WGS) entry which is preliminary data.</text>
</comment>
<dbReference type="SUPFAM" id="SSF103473">
    <property type="entry name" value="MFS general substrate transporter"/>
    <property type="match status" value="1"/>
</dbReference>
<keyword evidence="7 9" id="KW-0472">Membrane</keyword>
<feature type="transmembrane region" description="Helical" evidence="9">
    <location>
        <begin position="111"/>
        <end position="130"/>
    </location>
</feature>
<feature type="transmembrane region" description="Helical" evidence="9">
    <location>
        <begin position="136"/>
        <end position="156"/>
    </location>
</feature>
<evidence type="ECO:0000256" key="4">
    <source>
        <dbReference type="ARBA" id="ARBA00022692"/>
    </source>
</evidence>
<protein>
    <submittedName>
        <fullName evidence="10">Siderophore iron transporter ARN1</fullName>
    </submittedName>
</protein>
<feature type="transmembrane region" description="Helical" evidence="9">
    <location>
        <begin position="455"/>
        <end position="475"/>
    </location>
</feature>
<keyword evidence="6" id="KW-0406">Ion transport</keyword>
<feature type="transmembrane region" description="Helical" evidence="9">
    <location>
        <begin position="291"/>
        <end position="311"/>
    </location>
</feature>
<feature type="region of interest" description="Disordered" evidence="8">
    <location>
        <begin position="1"/>
        <end position="29"/>
    </location>
</feature>
<feature type="transmembrane region" description="Helical" evidence="9">
    <location>
        <begin position="199"/>
        <end position="220"/>
    </location>
</feature>
<feature type="transmembrane region" description="Helical" evidence="9">
    <location>
        <begin position="495"/>
        <end position="517"/>
    </location>
</feature>
<evidence type="ECO:0000256" key="9">
    <source>
        <dbReference type="SAM" id="Phobius"/>
    </source>
</evidence>
<dbReference type="Gene3D" id="1.20.1250.20">
    <property type="entry name" value="MFS general substrate transporter like domains"/>
    <property type="match status" value="2"/>
</dbReference>
<dbReference type="CDD" id="cd17322">
    <property type="entry name" value="MFS_ARN_like"/>
    <property type="match status" value="1"/>
</dbReference>
<feature type="transmembrane region" description="Helical" evidence="9">
    <location>
        <begin position="566"/>
        <end position="583"/>
    </location>
</feature>
<name>A0ABR4NTI5_9SACH</name>
<feature type="compositionally biased region" description="Polar residues" evidence="8">
    <location>
        <begin position="1"/>
        <end position="10"/>
    </location>
</feature>
<gene>
    <name evidence="10" type="ORF">RNJ44_00287</name>
</gene>
<dbReference type="InterPro" id="IPR036259">
    <property type="entry name" value="MFS_trans_sf"/>
</dbReference>
<dbReference type="PANTHER" id="PTHR23501">
    <property type="entry name" value="MAJOR FACILITATOR SUPERFAMILY"/>
    <property type="match status" value="1"/>
</dbReference>
<comment type="subcellular location">
    <subcellularLocation>
        <location evidence="1">Endomembrane system</location>
        <topology evidence="1">Multi-pass membrane protein</topology>
    </subcellularLocation>
</comment>